<evidence type="ECO:0000313" key="2">
    <source>
        <dbReference type="Proteomes" id="UP000736328"/>
    </source>
</evidence>
<gene>
    <name evidence="1" type="ORF">HY768_08910</name>
</gene>
<organism evidence="1 2">
    <name type="scientific">candidate division TA06 bacterium</name>
    <dbReference type="NCBI Taxonomy" id="2250710"/>
    <lineage>
        <taxon>Bacteria</taxon>
        <taxon>Bacteria division TA06</taxon>
    </lineage>
</organism>
<proteinExistence type="predicted"/>
<dbReference type="Gene3D" id="1.20.1440.60">
    <property type="entry name" value="23S rRNA-intervening sequence"/>
    <property type="match status" value="1"/>
</dbReference>
<dbReference type="InterPro" id="IPR036583">
    <property type="entry name" value="23S_rRNA_IVS_sf"/>
</dbReference>
<reference evidence="1" key="1">
    <citation type="submission" date="2020-07" db="EMBL/GenBank/DDBJ databases">
        <title>Huge and variable diversity of episymbiotic CPR bacteria and DPANN archaea in groundwater ecosystems.</title>
        <authorList>
            <person name="He C.Y."/>
            <person name="Keren R."/>
            <person name="Whittaker M."/>
            <person name="Farag I.F."/>
            <person name="Doudna J."/>
            <person name="Cate J.H.D."/>
            <person name="Banfield J.F."/>
        </authorList>
    </citation>
    <scope>NUCLEOTIDE SEQUENCE</scope>
    <source>
        <strain evidence="1">NC_groundwater_1520_Pr4_B-0.1um_53_5</strain>
    </source>
</reference>
<accession>A0A933MIP5</accession>
<dbReference type="NCBIfam" id="TIGR02436">
    <property type="entry name" value="four helix bundle protein"/>
    <property type="match status" value="1"/>
</dbReference>
<dbReference type="PANTHER" id="PTHR38471">
    <property type="entry name" value="FOUR HELIX BUNDLE PROTEIN"/>
    <property type="match status" value="1"/>
</dbReference>
<dbReference type="PANTHER" id="PTHR38471:SF2">
    <property type="entry name" value="FOUR HELIX BUNDLE PROTEIN"/>
    <property type="match status" value="1"/>
</dbReference>
<name>A0A933MIP5_UNCT6</name>
<sequence>MEQTTNKTANFTDLIVWQKAVELFELAAQDTERFPQGKASFLMAGQVVKCAGSIGASIAEGYGRGGQKEFGYRLTAAKGFAFATQDWYHKIARMGYMTPEAAEQRLKLLGEISRMLGGLIARVTGKKKDQKETPETESKQ</sequence>
<evidence type="ECO:0000313" key="1">
    <source>
        <dbReference type="EMBL" id="MBI4727322.1"/>
    </source>
</evidence>
<dbReference type="InterPro" id="IPR012657">
    <property type="entry name" value="23S_rRNA-intervening_sequence"/>
</dbReference>
<dbReference type="Pfam" id="PF05635">
    <property type="entry name" value="23S_rRNA_IVP"/>
    <property type="match status" value="1"/>
</dbReference>
<dbReference type="SUPFAM" id="SSF158446">
    <property type="entry name" value="IVS-encoded protein-like"/>
    <property type="match status" value="1"/>
</dbReference>
<protein>
    <submittedName>
        <fullName evidence="1">Four helix bundle protein</fullName>
    </submittedName>
</protein>
<dbReference type="Proteomes" id="UP000736328">
    <property type="component" value="Unassembled WGS sequence"/>
</dbReference>
<comment type="caution">
    <text evidence="1">The sequence shown here is derived from an EMBL/GenBank/DDBJ whole genome shotgun (WGS) entry which is preliminary data.</text>
</comment>
<dbReference type="AlphaFoldDB" id="A0A933MIP5"/>
<dbReference type="EMBL" id="JACQXR010000117">
    <property type="protein sequence ID" value="MBI4727322.1"/>
    <property type="molecule type" value="Genomic_DNA"/>
</dbReference>